<dbReference type="RefSeq" id="XP_003057153.1">
    <property type="nucleotide sequence ID" value="XM_003057107.1"/>
</dbReference>
<dbReference type="Proteomes" id="UP000001876">
    <property type="component" value="Unassembled WGS sequence"/>
</dbReference>
<dbReference type="GO" id="GO:0016607">
    <property type="term" value="C:nuclear speck"/>
    <property type="evidence" value="ECO:0007669"/>
    <property type="project" value="TreeGrafter"/>
</dbReference>
<dbReference type="EMBL" id="GG663737">
    <property type="protein sequence ID" value="EEH58798.1"/>
    <property type="molecule type" value="Genomic_DNA"/>
</dbReference>
<name>C1MNR1_MICPC</name>
<dbReference type="PANTHER" id="PTHR33962">
    <property type="entry name" value="RECQ-MEDIATED GENOME INSTABILITY PROTEIN 2 RMI2"/>
    <property type="match status" value="1"/>
</dbReference>
<accession>C1MNR1</accession>
<keyword evidence="2" id="KW-1185">Reference proteome</keyword>
<reference evidence="1 2" key="1">
    <citation type="journal article" date="2009" name="Science">
        <title>Green evolution and dynamic adaptations revealed by genomes of the marine picoeukaryotes Micromonas.</title>
        <authorList>
            <person name="Worden A.Z."/>
            <person name="Lee J.H."/>
            <person name="Mock T."/>
            <person name="Rouze P."/>
            <person name="Simmons M.P."/>
            <person name="Aerts A.L."/>
            <person name="Allen A.E."/>
            <person name="Cuvelier M.L."/>
            <person name="Derelle E."/>
            <person name="Everett M.V."/>
            <person name="Foulon E."/>
            <person name="Grimwood J."/>
            <person name="Gundlach H."/>
            <person name="Henrissat B."/>
            <person name="Napoli C."/>
            <person name="McDonald S.M."/>
            <person name="Parker M.S."/>
            <person name="Rombauts S."/>
            <person name="Salamov A."/>
            <person name="Von Dassow P."/>
            <person name="Badger J.H."/>
            <person name="Coutinho P.M."/>
            <person name="Demir E."/>
            <person name="Dubchak I."/>
            <person name="Gentemann C."/>
            <person name="Eikrem W."/>
            <person name="Gready J.E."/>
            <person name="John U."/>
            <person name="Lanier W."/>
            <person name="Lindquist E.A."/>
            <person name="Lucas S."/>
            <person name="Mayer K.F."/>
            <person name="Moreau H."/>
            <person name="Not F."/>
            <person name="Otillar R."/>
            <person name="Panaud O."/>
            <person name="Pangilinan J."/>
            <person name="Paulsen I."/>
            <person name="Piegu B."/>
            <person name="Poliakov A."/>
            <person name="Robbens S."/>
            <person name="Schmutz J."/>
            <person name="Toulza E."/>
            <person name="Wyss T."/>
            <person name="Zelensky A."/>
            <person name="Zhou K."/>
            <person name="Armbrust E.V."/>
            <person name="Bhattacharya D."/>
            <person name="Goodenough U.W."/>
            <person name="Van de Peer Y."/>
            <person name="Grigoriev I.V."/>
        </authorList>
    </citation>
    <scope>NUCLEOTIDE SEQUENCE [LARGE SCALE GENOMIC DNA]</scope>
    <source>
        <strain evidence="1 2">CCMP1545</strain>
    </source>
</reference>
<evidence type="ECO:0000313" key="1">
    <source>
        <dbReference type="EMBL" id="EEH58798.1"/>
    </source>
</evidence>
<dbReference type="GO" id="GO:0043007">
    <property type="term" value="P:maintenance of rDNA"/>
    <property type="evidence" value="ECO:0007669"/>
    <property type="project" value="TreeGrafter"/>
</dbReference>
<protein>
    <submittedName>
        <fullName evidence="1">Predicted protein</fullName>
    </submittedName>
</protein>
<organism evidence="2">
    <name type="scientific">Micromonas pusilla (strain CCMP1545)</name>
    <name type="common">Picoplanktonic green alga</name>
    <dbReference type="NCBI Taxonomy" id="564608"/>
    <lineage>
        <taxon>Eukaryota</taxon>
        <taxon>Viridiplantae</taxon>
        <taxon>Chlorophyta</taxon>
        <taxon>Mamiellophyceae</taxon>
        <taxon>Mamiellales</taxon>
        <taxon>Mamiellaceae</taxon>
        <taxon>Micromonas</taxon>
    </lineage>
</organism>
<dbReference type="KEGG" id="mpp:MICPUCDRAFT_55997"/>
<proteinExistence type="predicted"/>
<dbReference type="GeneID" id="9682147"/>
<dbReference type="Pfam" id="PF16100">
    <property type="entry name" value="RMI2"/>
    <property type="match status" value="1"/>
</dbReference>
<evidence type="ECO:0000313" key="2">
    <source>
        <dbReference type="Proteomes" id="UP000001876"/>
    </source>
</evidence>
<dbReference type="Gene3D" id="2.40.50.140">
    <property type="entry name" value="Nucleic acid-binding proteins"/>
    <property type="match status" value="1"/>
</dbReference>
<dbReference type="GO" id="GO:2000042">
    <property type="term" value="P:negative regulation of double-strand break repair via homologous recombination"/>
    <property type="evidence" value="ECO:0007669"/>
    <property type="project" value="TreeGrafter"/>
</dbReference>
<sequence>MAAEDGDGDDLVPDEFFAPKIFLLMLKTAGKQPTPGKNGEATYKFTNIAHSPTFQRVWAQGVIVHRAEDGTAFTLDDSTGPPAEVVVPSTCDVASGGGLRVGAYVSVVATVSPRHSRDAARTRAAHALTAVKVRDLSDDVHREAHWNVEVLEGMKMLELSHHHRAGWVGPPIDS</sequence>
<dbReference type="PANTHER" id="PTHR33962:SF1">
    <property type="entry name" value="RECQ-MEDIATED GENOME INSTABILITY PROTEIN 2"/>
    <property type="match status" value="1"/>
</dbReference>
<dbReference type="InterPro" id="IPR012340">
    <property type="entry name" value="NA-bd_OB-fold"/>
</dbReference>
<dbReference type="AlphaFoldDB" id="C1MNR1"/>
<dbReference type="InterPro" id="IPR032245">
    <property type="entry name" value="RMI2"/>
</dbReference>
<dbReference type="GO" id="GO:0005829">
    <property type="term" value="C:cytosol"/>
    <property type="evidence" value="ECO:0007669"/>
    <property type="project" value="TreeGrafter"/>
</dbReference>
<dbReference type="GO" id="GO:0006281">
    <property type="term" value="P:DNA repair"/>
    <property type="evidence" value="ECO:0007669"/>
    <property type="project" value="TreeGrafter"/>
</dbReference>
<dbReference type="GO" id="GO:0033045">
    <property type="term" value="P:regulation of sister chromatid segregation"/>
    <property type="evidence" value="ECO:0007669"/>
    <property type="project" value="TreeGrafter"/>
</dbReference>
<gene>
    <name evidence="1" type="ORF">MICPUCDRAFT_55997</name>
</gene>